<gene>
    <name evidence="2" type="ORF">Esi_0349_0007</name>
</gene>
<feature type="compositionally biased region" description="Basic and acidic residues" evidence="1">
    <location>
        <begin position="428"/>
        <end position="440"/>
    </location>
</feature>
<evidence type="ECO:0000313" key="3">
    <source>
        <dbReference type="Proteomes" id="UP000002630"/>
    </source>
</evidence>
<dbReference type="Proteomes" id="UP000002630">
    <property type="component" value="Unassembled WGS sequence"/>
</dbReference>
<dbReference type="STRING" id="2880.D7FYR0"/>
<feature type="region of interest" description="Disordered" evidence="1">
    <location>
        <begin position="85"/>
        <end position="150"/>
    </location>
</feature>
<dbReference type="EMBL" id="FN649760">
    <property type="protein sequence ID" value="CBJ32587.1"/>
    <property type="molecule type" value="Genomic_DNA"/>
</dbReference>
<proteinExistence type="predicted"/>
<dbReference type="AlphaFoldDB" id="D7FYR0"/>
<feature type="region of interest" description="Disordered" evidence="1">
    <location>
        <begin position="1"/>
        <end position="30"/>
    </location>
</feature>
<feature type="region of interest" description="Disordered" evidence="1">
    <location>
        <begin position="293"/>
        <end position="345"/>
    </location>
</feature>
<accession>D7FYR0</accession>
<feature type="region of interest" description="Disordered" evidence="1">
    <location>
        <begin position="367"/>
        <end position="441"/>
    </location>
</feature>
<protein>
    <submittedName>
        <fullName evidence="2">Uncharacterized protein</fullName>
    </submittedName>
</protein>
<dbReference type="OrthoDB" id="10498327at2759"/>
<feature type="compositionally biased region" description="Basic and acidic residues" evidence="1">
    <location>
        <begin position="133"/>
        <end position="150"/>
    </location>
</feature>
<feature type="compositionally biased region" description="Basic and acidic residues" evidence="1">
    <location>
        <begin position="111"/>
        <end position="126"/>
    </location>
</feature>
<evidence type="ECO:0000256" key="1">
    <source>
        <dbReference type="SAM" id="MobiDB-lite"/>
    </source>
</evidence>
<evidence type="ECO:0000313" key="2">
    <source>
        <dbReference type="EMBL" id="CBJ32587.1"/>
    </source>
</evidence>
<organism evidence="2 3">
    <name type="scientific">Ectocarpus siliculosus</name>
    <name type="common">Brown alga</name>
    <name type="synonym">Conferva siliculosa</name>
    <dbReference type="NCBI Taxonomy" id="2880"/>
    <lineage>
        <taxon>Eukaryota</taxon>
        <taxon>Sar</taxon>
        <taxon>Stramenopiles</taxon>
        <taxon>Ochrophyta</taxon>
        <taxon>PX clade</taxon>
        <taxon>Phaeophyceae</taxon>
        <taxon>Ectocarpales</taxon>
        <taxon>Ectocarpaceae</taxon>
        <taxon>Ectocarpus</taxon>
    </lineage>
</organism>
<feature type="compositionally biased region" description="Basic and acidic residues" evidence="1">
    <location>
        <begin position="367"/>
        <end position="381"/>
    </location>
</feature>
<sequence length="612" mass="66925">MAREVEVGSQAAETTKPVKEAGASPLSSSKVAEAVAAPAAGAMVTEVLQLDKNASIELGEALPNREEAEASSANSSEIILLGGGAARAGGTKAPEISKPARSSTRRAAVKLAEERRLKKATKQREARQRKKDRRAEGSRQDASARQDEEAAIRHQHDLDMAITAAAAWQERLAEIQRNVAVGRAQQQAREGERERAAAAIQAALIKAVARRRCLRPYAVRAMQADKAATESRAQRRERERVGAAAAVIQATWGRPAVRTRCRRAYTLRTGERDRRKWGARVIRAACYAYGVARRTAEQPSPETQKSAAAEKKSTATKDTTAAEVVGTTSLTNREEGGKEGSMTAVVEAKRKEVDELLLAKAEHALKEDRAREGAATERESADPAGTKVARPAETRASLEPPKPRRQHITAAPSTPLPPAGPSTSEEPSSERDPPRLDHHVPHPLQLVEGKTLMYDPREFDLWPLMVQLQGWSLELGTADVWGGGVEREAEAFSAACGFSAAFGPIVLKLVTTAVYGRVFAGGVSVLPMDHVVYAFGQYWEKEIGPRDATERFFKLVKEELRRFVLAIALRHPDLDALPPDNKSIYVDTVLTILFYKFRYTSRTHYCTLSRCR</sequence>
<name>D7FYR0_ECTSI</name>
<keyword evidence="3" id="KW-1185">Reference proteome</keyword>
<reference evidence="2 3" key="1">
    <citation type="journal article" date="2010" name="Nature">
        <title>The Ectocarpus genome and the independent evolution of multicellularity in brown algae.</title>
        <authorList>
            <person name="Cock J.M."/>
            <person name="Sterck L."/>
            <person name="Rouze P."/>
            <person name="Scornet D."/>
            <person name="Allen A.E."/>
            <person name="Amoutzias G."/>
            <person name="Anthouard V."/>
            <person name="Artiguenave F."/>
            <person name="Aury J.M."/>
            <person name="Badger J.H."/>
            <person name="Beszteri B."/>
            <person name="Billiau K."/>
            <person name="Bonnet E."/>
            <person name="Bothwell J.H."/>
            <person name="Bowler C."/>
            <person name="Boyen C."/>
            <person name="Brownlee C."/>
            <person name="Carrano C.J."/>
            <person name="Charrier B."/>
            <person name="Cho G.Y."/>
            <person name="Coelho S.M."/>
            <person name="Collen J."/>
            <person name="Corre E."/>
            <person name="Da Silva C."/>
            <person name="Delage L."/>
            <person name="Delaroque N."/>
            <person name="Dittami S.M."/>
            <person name="Doulbeau S."/>
            <person name="Elias M."/>
            <person name="Farnham G."/>
            <person name="Gachon C.M."/>
            <person name="Gschloessl B."/>
            <person name="Heesch S."/>
            <person name="Jabbari K."/>
            <person name="Jubin C."/>
            <person name="Kawai H."/>
            <person name="Kimura K."/>
            <person name="Kloareg B."/>
            <person name="Kupper F.C."/>
            <person name="Lang D."/>
            <person name="Le Bail A."/>
            <person name="Leblanc C."/>
            <person name="Lerouge P."/>
            <person name="Lohr M."/>
            <person name="Lopez P.J."/>
            <person name="Martens C."/>
            <person name="Maumus F."/>
            <person name="Michel G."/>
            <person name="Miranda-Saavedra D."/>
            <person name="Morales J."/>
            <person name="Moreau H."/>
            <person name="Motomura T."/>
            <person name="Nagasato C."/>
            <person name="Napoli C.A."/>
            <person name="Nelson D.R."/>
            <person name="Nyvall-Collen P."/>
            <person name="Peters A.F."/>
            <person name="Pommier C."/>
            <person name="Potin P."/>
            <person name="Poulain J."/>
            <person name="Quesneville H."/>
            <person name="Read B."/>
            <person name="Rensing S.A."/>
            <person name="Ritter A."/>
            <person name="Rousvoal S."/>
            <person name="Samanta M."/>
            <person name="Samson G."/>
            <person name="Schroeder D.C."/>
            <person name="Segurens B."/>
            <person name="Strittmatter M."/>
            <person name="Tonon T."/>
            <person name="Tregear J.W."/>
            <person name="Valentin K."/>
            <person name="von Dassow P."/>
            <person name="Yamagishi T."/>
            <person name="Van de Peer Y."/>
            <person name="Wincker P."/>
        </authorList>
    </citation>
    <scope>NUCLEOTIDE SEQUENCE [LARGE SCALE GENOMIC DNA]</scope>
    <source>
        <strain evidence="3">Ec32 / CCAP1310/4</strain>
    </source>
</reference>
<dbReference type="InParanoid" id="D7FYR0"/>